<dbReference type="InterPro" id="IPR036864">
    <property type="entry name" value="Zn2-C6_fun-type_DNA-bd_sf"/>
</dbReference>
<feature type="compositionally biased region" description="Polar residues" evidence="7">
    <location>
        <begin position="623"/>
        <end position="638"/>
    </location>
</feature>
<keyword evidence="5" id="KW-0804">Transcription</keyword>
<comment type="subcellular location">
    <subcellularLocation>
        <location evidence="1">Nucleus</location>
    </subcellularLocation>
</comment>
<proteinExistence type="predicted"/>
<keyword evidence="3" id="KW-0805">Transcription regulation</keyword>
<dbReference type="CDD" id="cd12148">
    <property type="entry name" value="fungal_TF_MHR"/>
    <property type="match status" value="1"/>
</dbReference>
<dbReference type="Pfam" id="PF04082">
    <property type="entry name" value="Fungal_trans"/>
    <property type="match status" value="1"/>
</dbReference>
<accession>A0A093UZ53</accession>
<feature type="compositionally biased region" description="Pro residues" evidence="7">
    <location>
        <begin position="1"/>
        <end position="11"/>
    </location>
</feature>
<dbReference type="AlphaFoldDB" id="A0A093UZ53"/>
<dbReference type="CDD" id="cd00067">
    <property type="entry name" value="GAL4"/>
    <property type="match status" value="1"/>
</dbReference>
<feature type="region of interest" description="Disordered" evidence="7">
    <location>
        <begin position="1"/>
        <end position="27"/>
    </location>
</feature>
<dbReference type="SUPFAM" id="SSF57701">
    <property type="entry name" value="Zn2/Cys6 DNA-binding domain"/>
    <property type="match status" value="1"/>
</dbReference>
<gene>
    <name evidence="9" type="ORF">GQ26_0231660</name>
</gene>
<evidence type="ECO:0000256" key="6">
    <source>
        <dbReference type="ARBA" id="ARBA00023242"/>
    </source>
</evidence>
<evidence type="ECO:0000256" key="4">
    <source>
        <dbReference type="ARBA" id="ARBA00023125"/>
    </source>
</evidence>
<evidence type="ECO:0000256" key="5">
    <source>
        <dbReference type="ARBA" id="ARBA00023163"/>
    </source>
</evidence>
<evidence type="ECO:0000259" key="8">
    <source>
        <dbReference type="PROSITE" id="PS50048"/>
    </source>
</evidence>
<dbReference type="SMART" id="SM00066">
    <property type="entry name" value="GAL4"/>
    <property type="match status" value="1"/>
</dbReference>
<name>A0A093UZ53_TALMA</name>
<dbReference type="PANTHER" id="PTHR31001">
    <property type="entry name" value="UNCHARACTERIZED TRANSCRIPTIONAL REGULATORY PROTEIN"/>
    <property type="match status" value="1"/>
</dbReference>
<reference key="1">
    <citation type="journal article" date="2014" name="PLoS Genet.">
        <title>Signature Gene Expression Reveals Novel Clues to the Molecular Mechanisms of Dimorphic Transition in Penicillium marneffei.</title>
        <authorList>
            <person name="Yang E."/>
            <person name="Wang G."/>
            <person name="Cai J."/>
            <person name="Woo P.C."/>
            <person name="Lau S.K."/>
            <person name="Yuen K.-Y."/>
            <person name="Chow W.-N."/>
            <person name="Lin X."/>
        </authorList>
    </citation>
    <scope>NUCLEOTIDE SEQUENCE [LARGE SCALE GENOMIC DNA]</scope>
    <source>
        <strain>PM1</strain>
    </source>
</reference>
<dbReference type="InterPro" id="IPR007219">
    <property type="entry name" value="XnlR_reg_dom"/>
</dbReference>
<feature type="compositionally biased region" description="Polar residues" evidence="7">
    <location>
        <begin position="653"/>
        <end position="676"/>
    </location>
</feature>
<sequence length="685" mass="76022">MADGQPPPHPLPLEQHQPRPSRRREKPQLSCTLCRRRKLRCDRGEPCGTCVRRGLASSCAYVRSNGQGPVTTTTQPAVSSMTDRIAQLERMVISLVDSNKTTGASEFDRMPSPVMTMLPQSPGMPAPRDATNFQTPRHWGQIRVGNYETAYVPSTHWSIILEEISELKNMFSHAYDPCIRSAPLASTSPSDNAEFDILFGSHRASSRQEILAAIPSKSVVDKIVAGYFLDRPIVSNPLGTPMAWIGLLFAVMCLVLSHRPEMVPMVADHGDLARVYGERIAQCLHLGKYTRGAPYTIEALLLYLHIELLRGEDTRIEPWMILGIIVRLAYRMGYHRDPSHFSNISPFDGEMRRRLWSMLVQLDIQISGQVGLPRMAREDQGDTREPRNLLDEDLHHDMQELPPPRPEAVQTEIQYSLSESKLLSIRGRIDDWKEALTNRRINVAAAEADVARLDKQLDDAYAALPELLPFRSLNKDRWKLRPLLKASCLMATAVLCSEIDSLNNNASHNASVHQPYQDTGDNTNIQNVAMNDLTAGKRAEIFQALHGSCLVWTHLSENSQEAQKAAEAVRSVLNKMHHADINLSPSVDTGSILDMTMNSSMIIPSNSVAGSSSAMIQLLDQQTSGHGANIPHSTSSPHLPNHLAHHSGIGEESQMQYDPLSPTQLSMNSPIPTNEKSVGLVAETM</sequence>
<dbReference type="SMART" id="SM00906">
    <property type="entry name" value="Fungal_trans"/>
    <property type="match status" value="1"/>
</dbReference>
<dbReference type="Gene3D" id="4.10.240.10">
    <property type="entry name" value="Zn(2)-C6 fungal-type DNA-binding domain"/>
    <property type="match status" value="1"/>
</dbReference>
<dbReference type="InterPro" id="IPR001138">
    <property type="entry name" value="Zn2Cys6_DnaBD"/>
</dbReference>
<evidence type="ECO:0000256" key="1">
    <source>
        <dbReference type="ARBA" id="ARBA00004123"/>
    </source>
</evidence>
<dbReference type="GO" id="GO:0006351">
    <property type="term" value="P:DNA-templated transcription"/>
    <property type="evidence" value="ECO:0007669"/>
    <property type="project" value="InterPro"/>
</dbReference>
<keyword evidence="6" id="KW-0539">Nucleus</keyword>
<reference evidence="9" key="2">
    <citation type="journal article" date="2014" name="PLoS Genet.">
        <title>Signature gene expression reveals novel clues to the molecular mechanisms of dimorphic transition in Penicillium marneffei.</title>
        <authorList>
            <person name="Yang E."/>
            <person name="Wang G."/>
            <person name="Cai J."/>
            <person name="Woo P.C."/>
            <person name="Lau S.K."/>
            <person name="Yuen K.-Y."/>
            <person name="Chow W.-N."/>
            <person name="Lin X."/>
        </authorList>
    </citation>
    <scope>NUCLEOTIDE SEQUENCE</scope>
    <source>
        <strain evidence="9">PM1</strain>
    </source>
</reference>
<comment type="caution">
    <text evidence="9">The sequence shown here is derived from an EMBL/GenBank/DDBJ whole genome shotgun (WGS) entry which is preliminary data.</text>
</comment>
<keyword evidence="4" id="KW-0238">DNA-binding</keyword>
<dbReference type="PROSITE" id="PS00463">
    <property type="entry name" value="ZN2_CY6_FUNGAL_1"/>
    <property type="match status" value="1"/>
</dbReference>
<keyword evidence="2" id="KW-0479">Metal-binding</keyword>
<feature type="region of interest" description="Disordered" evidence="7">
    <location>
        <begin position="623"/>
        <end position="676"/>
    </location>
</feature>
<dbReference type="PANTHER" id="PTHR31001:SF49">
    <property type="entry name" value="ZN(II)2CYS6 TRANSCRIPTION FACTOR (EUROFUNG)"/>
    <property type="match status" value="1"/>
</dbReference>
<dbReference type="EMBL" id="JPOX01000023">
    <property type="protein sequence ID" value="KFX45552.1"/>
    <property type="molecule type" value="Genomic_DNA"/>
</dbReference>
<evidence type="ECO:0000256" key="3">
    <source>
        <dbReference type="ARBA" id="ARBA00023015"/>
    </source>
</evidence>
<dbReference type="PROSITE" id="PS50048">
    <property type="entry name" value="ZN2_CY6_FUNGAL_2"/>
    <property type="match status" value="1"/>
</dbReference>
<dbReference type="Pfam" id="PF00172">
    <property type="entry name" value="Zn_clus"/>
    <property type="match status" value="1"/>
</dbReference>
<dbReference type="GO" id="GO:0000981">
    <property type="term" value="F:DNA-binding transcription factor activity, RNA polymerase II-specific"/>
    <property type="evidence" value="ECO:0007669"/>
    <property type="project" value="InterPro"/>
</dbReference>
<dbReference type="GO" id="GO:0005634">
    <property type="term" value="C:nucleus"/>
    <property type="evidence" value="ECO:0007669"/>
    <property type="project" value="UniProtKB-SubCell"/>
</dbReference>
<feature type="domain" description="Zn(2)-C6 fungal-type" evidence="8">
    <location>
        <begin position="30"/>
        <end position="61"/>
    </location>
</feature>
<dbReference type="GO" id="GO:0008270">
    <property type="term" value="F:zinc ion binding"/>
    <property type="evidence" value="ECO:0007669"/>
    <property type="project" value="InterPro"/>
</dbReference>
<evidence type="ECO:0000256" key="7">
    <source>
        <dbReference type="SAM" id="MobiDB-lite"/>
    </source>
</evidence>
<evidence type="ECO:0000256" key="2">
    <source>
        <dbReference type="ARBA" id="ARBA00022723"/>
    </source>
</evidence>
<evidence type="ECO:0000313" key="9">
    <source>
        <dbReference type="EMBL" id="KFX45552.1"/>
    </source>
</evidence>
<dbReference type="GO" id="GO:0003677">
    <property type="term" value="F:DNA binding"/>
    <property type="evidence" value="ECO:0007669"/>
    <property type="project" value="UniProtKB-KW"/>
</dbReference>
<organism evidence="9">
    <name type="scientific">Talaromyces marneffei PM1</name>
    <dbReference type="NCBI Taxonomy" id="1077442"/>
    <lineage>
        <taxon>Eukaryota</taxon>
        <taxon>Fungi</taxon>
        <taxon>Dikarya</taxon>
        <taxon>Ascomycota</taxon>
        <taxon>Pezizomycotina</taxon>
        <taxon>Eurotiomycetes</taxon>
        <taxon>Eurotiomycetidae</taxon>
        <taxon>Eurotiales</taxon>
        <taxon>Trichocomaceae</taxon>
        <taxon>Talaromyces</taxon>
        <taxon>Talaromyces sect. Talaromyces</taxon>
    </lineage>
</organism>
<protein>
    <submittedName>
        <fullName evidence="9">Putative transcriptional regulatory protein</fullName>
    </submittedName>
</protein>
<dbReference type="InterPro" id="IPR050613">
    <property type="entry name" value="Sec_Metabolite_Reg"/>
</dbReference>